<dbReference type="Proteomes" id="UP000863257">
    <property type="component" value="Unassembled WGS sequence"/>
</dbReference>
<keyword evidence="2" id="KW-0540">Nuclease</keyword>
<evidence type="ECO:0000313" key="5">
    <source>
        <dbReference type="EMBL" id="HAS8538360.1"/>
    </source>
</evidence>
<dbReference type="SUPFAM" id="SSF54060">
    <property type="entry name" value="His-Me finger endonucleases"/>
    <property type="match status" value="1"/>
</dbReference>
<evidence type="ECO:0000256" key="3">
    <source>
        <dbReference type="ARBA" id="ARBA00022801"/>
    </source>
</evidence>
<organism evidence="5">
    <name type="scientific">Vibrio vulnificus</name>
    <dbReference type="NCBI Taxonomy" id="672"/>
    <lineage>
        <taxon>Bacteria</taxon>
        <taxon>Pseudomonadati</taxon>
        <taxon>Pseudomonadota</taxon>
        <taxon>Gammaproteobacteria</taxon>
        <taxon>Vibrionales</taxon>
        <taxon>Vibrionaceae</taxon>
        <taxon>Vibrio</taxon>
    </lineage>
</organism>
<evidence type="ECO:0000256" key="1">
    <source>
        <dbReference type="ARBA" id="ARBA00006429"/>
    </source>
</evidence>
<name>A0A8H9K5D7_VIBVL</name>
<sequence>MKKLRFSALLVVTLTSLSANAGLGEALLENAVKTGGTYLKKFAETQNQQPTEQQSASSRITSNEFSKGYLGNTQIESFDDAKKLLYGKVHRYKEDRVTLYCGAEYSQKRRVSLPEGFQTKSHQNRQSRVEAEHIVPAHTLAMHVPEWKNGHPSCVENGKSFKGRECAIKANNEFNRMQSDLFNLYPAIGSVNALRSNHKFGMLPHAKSDFGSCDMRIENKTAQPPEAARGIVARTHLYMDMVYPLFNLSKQQRQLMEAWDKQYPVTTIECTRLARIKPIQGNTNPILEARCKG</sequence>
<dbReference type="EMBL" id="DACRBY010000001">
    <property type="protein sequence ID" value="HAS8538360.1"/>
    <property type="molecule type" value="Genomic_DNA"/>
</dbReference>
<dbReference type="GO" id="GO:0004519">
    <property type="term" value="F:endonuclease activity"/>
    <property type="evidence" value="ECO:0007669"/>
    <property type="project" value="UniProtKB-KW"/>
</dbReference>
<feature type="chain" id="PRO_5034695556" evidence="4">
    <location>
        <begin position="22"/>
        <end position="293"/>
    </location>
</feature>
<reference evidence="5" key="1">
    <citation type="journal article" date="2018" name="Genome Biol.">
        <title>SKESA: strategic k-mer extension for scrupulous assemblies.</title>
        <authorList>
            <person name="Souvorov A."/>
            <person name="Agarwala R."/>
            <person name="Lipman D.J."/>
        </authorList>
    </citation>
    <scope>NUCLEOTIDE SEQUENCE</scope>
    <source>
        <strain evidence="5">BCW_3452</strain>
    </source>
</reference>
<feature type="signal peptide" evidence="4">
    <location>
        <begin position="1"/>
        <end position="21"/>
    </location>
</feature>
<keyword evidence="4" id="KW-0732">Signal</keyword>
<dbReference type="Pfam" id="PF04231">
    <property type="entry name" value="Endonuclease_1"/>
    <property type="match status" value="1"/>
</dbReference>
<dbReference type="PANTHER" id="PTHR33607:SF2">
    <property type="entry name" value="ENDONUCLEASE-1"/>
    <property type="match status" value="1"/>
</dbReference>
<dbReference type="AlphaFoldDB" id="A0A8H9K5D7"/>
<proteinExistence type="inferred from homology"/>
<comment type="similarity">
    <text evidence="1">Belongs to the EndA/NucM nuclease family.</text>
</comment>
<keyword evidence="5" id="KW-0255">Endonuclease</keyword>
<gene>
    <name evidence="5" type="ORF">I7730_00915</name>
</gene>
<evidence type="ECO:0000256" key="2">
    <source>
        <dbReference type="ARBA" id="ARBA00022722"/>
    </source>
</evidence>
<keyword evidence="3" id="KW-0378">Hydrolase</keyword>
<evidence type="ECO:0000256" key="4">
    <source>
        <dbReference type="SAM" id="SignalP"/>
    </source>
</evidence>
<dbReference type="InterPro" id="IPR007346">
    <property type="entry name" value="Endonuclease-I"/>
</dbReference>
<dbReference type="GO" id="GO:0016787">
    <property type="term" value="F:hydrolase activity"/>
    <property type="evidence" value="ECO:0007669"/>
    <property type="project" value="UniProtKB-KW"/>
</dbReference>
<dbReference type="InterPro" id="IPR044925">
    <property type="entry name" value="His-Me_finger_sf"/>
</dbReference>
<dbReference type="PANTHER" id="PTHR33607">
    <property type="entry name" value="ENDONUCLEASE-1"/>
    <property type="match status" value="1"/>
</dbReference>
<reference evidence="5" key="2">
    <citation type="submission" date="2019-01" db="EMBL/GenBank/DDBJ databases">
        <authorList>
            <consortium name="NCBI Pathogen Detection Project"/>
        </authorList>
    </citation>
    <scope>NUCLEOTIDE SEQUENCE</scope>
    <source>
        <strain evidence="5">BCW_3452</strain>
    </source>
</reference>
<accession>A0A8H9K5D7</accession>
<comment type="caution">
    <text evidence="5">The sequence shown here is derived from an EMBL/GenBank/DDBJ whole genome shotgun (WGS) entry which is preliminary data.</text>
</comment>
<protein>
    <submittedName>
        <fullName evidence="5">Endonuclease I</fullName>
    </submittedName>
</protein>